<dbReference type="Pfam" id="PF02811">
    <property type="entry name" value="PHP"/>
    <property type="match status" value="1"/>
</dbReference>
<dbReference type="SUPFAM" id="SSF89550">
    <property type="entry name" value="PHP domain-like"/>
    <property type="match status" value="1"/>
</dbReference>
<dbReference type="GO" id="GO:0008270">
    <property type="term" value="F:zinc ion binding"/>
    <property type="evidence" value="ECO:0007669"/>
    <property type="project" value="TreeGrafter"/>
</dbReference>
<reference evidence="2 3" key="1">
    <citation type="submission" date="2021-05" db="EMBL/GenBank/DDBJ databases">
        <title>The draft genome of Geobacter pelophilus DSM 12255.</title>
        <authorList>
            <person name="Xu Z."/>
            <person name="Masuda Y."/>
            <person name="Itoh H."/>
            <person name="Senoo K."/>
        </authorList>
    </citation>
    <scope>NUCLEOTIDE SEQUENCE [LARGE SCALE GENOMIC DNA]</scope>
    <source>
        <strain evidence="2 3">DSM 12255</strain>
    </source>
</reference>
<dbReference type="Gene3D" id="3.20.20.140">
    <property type="entry name" value="Metal-dependent hydrolases"/>
    <property type="match status" value="1"/>
</dbReference>
<dbReference type="InterPro" id="IPR016195">
    <property type="entry name" value="Pol/histidinol_Pase-like"/>
</dbReference>
<dbReference type="GO" id="GO:0042578">
    <property type="term" value="F:phosphoric ester hydrolase activity"/>
    <property type="evidence" value="ECO:0007669"/>
    <property type="project" value="TreeGrafter"/>
</dbReference>
<dbReference type="PANTHER" id="PTHR36928:SF1">
    <property type="entry name" value="PHOSPHATASE YCDX-RELATED"/>
    <property type="match status" value="1"/>
</dbReference>
<accession>A0AAW4L8D8</accession>
<name>A0AAW4L8D8_9BACT</name>
<dbReference type="PANTHER" id="PTHR36928">
    <property type="entry name" value="PHOSPHATASE YCDX-RELATED"/>
    <property type="match status" value="1"/>
</dbReference>
<protein>
    <submittedName>
        <fullName evidence="2">Phosphatase</fullName>
    </submittedName>
</protein>
<organism evidence="2 3">
    <name type="scientific">Geoanaerobacter pelophilus</name>
    <dbReference type="NCBI Taxonomy" id="60036"/>
    <lineage>
        <taxon>Bacteria</taxon>
        <taxon>Pseudomonadati</taxon>
        <taxon>Thermodesulfobacteriota</taxon>
        <taxon>Desulfuromonadia</taxon>
        <taxon>Geobacterales</taxon>
        <taxon>Geobacteraceae</taxon>
        <taxon>Geoanaerobacter</taxon>
    </lineage>
</organism>
<dbReference type="SMART" id="SM00481">
    <property type="entry name" value="POLIIIAc"/>
    <property type="match status" value="1"/>
</dbReference>
<keyword evidence="3" id="KW-1185">Reference proteome</keyword>
<sequence length="237" mass="25317">MKIIADMHTHTISSGHAYSTVNELAASAAEKGLQAFAITDHGPAMPGGPHIYHFGAMRFIPPEIRGVRVFVGCEANIVNIDGRVDLPEDYLGRLEFVMAGFHEFCGFDSQGTALNTKALVNAMRNPAIQAISHPGNPAFPVDYEIIAREAAITGTALEINNSSFNISRCGSRPNCEKLAQEIKRFNTPVVVGSDAHISQNVGEFGSALEVILKAGIAEAQVINSSLAKLMAFLGLPD</sequence>
<comment type="caution">
    <text evidence="2">The sequence shown here is derived from an EMBL/GenBank/DDBJ whole genome shotgun (WGS) entry which is preliminary data.</text>
</comment>
<proteinExistence type="predicted"/>
<evidence type="ECO:0000259" key="1">
    <source>
        <dbReference type="SMART" id="SM00481"/>
    </source>
</evidence>
<evidence type="ECO:0000313" key="2">
    <source>
        <dbReference type="EMBL" id="MBT0664840.1"/>
    </source>
</evidence>
<feature type="domain" description="Polymerase/histidinol phosphatase N-terminal" evidence="1">
    <location>
        <begin position="5"/>
        <end position="79"/>
    </location>
</feature>
<dbReference type="Pfam" id="PF13263">
    <property type="entry name" value="PHP_C"/>
    <property type="match status" value="1"/>
</dbReference>
<dbReference type="AlphaFoldDB" id="A0AAW4L8D8"/>
<dbReference type="InterPro" id="IPR050243">
    <property type="entry name" value="PHP_phosphatase"/>
</dbReference>
<dbReference type="EMBL" id="JAHCVJ010000004">
    <property type="protein sequence ID" value="MBT0664840.1"/>
    <property type="molecule type" value="Genomic_DNA"/>
</dbReference>
<gene>
    <name evidence="2" type="ORF">KI809_11060</name>
</gene>
<dbReference type="InterPro" id="IPR004013">
    <property type="entry name" value="PHP_dom"/>
</dbReference>
<dbReference type="InterPro" id="IPR003141">
    <property type="entry name" value="Pol/His_phosphatase_N"/>
</dbReference>
<dbReference type="RefSeq" id="WP_214171619.1">
    <property type="nucleotide sequence ID" value="NZ_JAHCVJ010000004.1"/>
</dbReference>
<dbReference type="NCBIfam" id="NF006702">
    <property type="entry name" value="PRK09248.1"/>
    <property type="match status" value="1"/>
</dbReference>
<evidence type="ECO:0000313" key="3">
    <source>
        <dbReference type="Proteomes" id="UP000811899"/>
    </source>
</evidence>
<dbReference type="CDD" id="cd07437">
    <property type="entry name" value="PHP_HisPPase_Ycdx_like"/>
    <property type="match status" value="1"/>
</dbReference>
<dbReference type="Proteomes" id="UP000811899">
    <property type="component" value="Unassembled WGS sequence"/>
</dbReference>
<dbReference type="GO" id="GO:0005829">
    <property type="term" value="C:cytosol"/>
    <property type="evidence" value="ECO:0007669"/>
    <property type="project" value="TreeGrafter"/>
</dbReference>